<proteinExistence type="predicted"/>
<feature type="transmembrane region" description="Helical" evidence="1">
    <location>
        <begin position="91"/>
        <end position="107"/>
    </location>
</feature>
<gene>
    <name evidence="2" type="ORF">CNX65_05845</name>
</gene>
<protein>
    <submittedName>
        <fullName evidence="2">Uncharacterized protein</fullName>
    </submittedName>
</protein>
<reference evidence="2" key="1">
    <citation type="submission" date="2017-09" db="EMBL/GenBank/DDBJ databases">
        <title>Complete Genome Sequence of ansamitocin-producing Bacterium Actinosynnema pretiosum X47.</title>
        <authorList>
            <person name="Cao G."/>
            <person name="Zong G."/>
            <person name="Zhong C."/>
            <person name="Fu J."/>
        </authorList>
    </citation>
    <scope>NUCLEOTIDE SEQUENCE [LARGE SCALE GENOMIC DNA]</scope>
    <source>
        <strain evidence="2">X47</strain>
    </source>
</reference>
<keyword evidence="1" id="KW-1133">Transmembrane helix</keyword>
<feature type="transmembrane region" description="Helical" evidence="1">
    <location>
        <begin position="69"/>
        <end position="85"/>
    </location>
</feature>
<evidence type="ECO:0000256" key="1">
    <source>
        <dbReference type="SAM" id="Phobius"/>
    </source>
</evidence>
<name>A0A290ZGA7_9PSEU</name>
<organism evidence="2 3">
    <name type="scientific">Actinosynnema pretiosum</name>
    <dbReference type="NCBI Taxonomy" id="42197"/>
    <lineage>
        <taxon>Bacteria</taxon>
        <taxon>Bacillati</taxon>
        <taxon>Actinomycetota</taxon>
        <taxon>Actinomycetes</taxon>
        <taxon>Pseudonocardiales</taxon>
        <taxon>Pseudonocardiaceae</taxon>
        <taxon>Actinosynnema</taxon>
    </lineage>
</organism>
<dbReference type="KEGG" id="apre:CNX65_05845"/>
<accession>A0A290ZGA7</accession>
<sequence>MFVLLRLLAVSHYDWHVAFALLHTLDLEDAPGLFVGTFMADSRISSALLILVSPLLVLYAWAHRRRDKVAALALPLLPALMVAHVITYHRWWVPVAAVALSALVLLVERARMRGLVQEAVTFLMRRTGVVLVGVALAVAAFVATPWVPLEEMELVDGELRGYVMETGHGFVKVLDEHHGFRILRTDEIRSRVELAEH</sequence>
<keyword evidence="1" id="KW-0472">Membrane</keyword>
<feature type="transmembrane region" description="Helical" evidence="1">
    <location>
        <begin position="44"/>
        <end position="62"/>
    </location>
</feature>
<dbReference type="Proteomes" id="UP000218505">
    <property type="component" value="Chromosome"/>
</dbReference>
<keyword evidence="3" id="KW-1185">Reference proteome</keyword>
<evidence type="ECO:0000313" key="3">
    <source>
        <dbReference type="Proteomes" id="UP000218505"/>
    </source>
</evidence>
<dbReference type="EMBL" id="CP023445">
    <property type="protein sequence ID" value="ATE58009.1"/>
    <property type="molecule type" value="Genomic_DNA"/>
</dbReference>
<keyword evidence="1" id="KW-0812">Transmembrane</keyword>
<feature type="transmembrane region" description="Helical" evidence="1">
    <location>
        <begin position="128"/>
        <end position="147"/>
    </location>
</feature>
<dbReference type="AlphaFoldDB" id="A0A290ZGA7"/>
<evidence type="ECO:0000313" key="2">
    <source>
        <dbReference type="EMBL" id="ATE58009.1"/>
    </source>
</evidence>